<dbReference type="EMBL" id="RCMG01000166">
    <property type="protein sequence ID" value="KAG2861047.1"/>
    <property type="molecule type" value="Genomic_DNA"/>
</dbReference>
<evidence type="ECO:0000313" key="1">
    <source>
        <dbReference type="EMBL" id="KAG2861047.1"/>
    </source>
</evidence>
<dbReference type="VEuPathDB" id="FungiDB:PC110_g19150"/>
<dbReference type="Proteomes" id="UP000735874">
    <property type="component" value="Unassembled WGS sequence"/>
</dbReference>
<reference evidence="1" key="1">
    <citation type="submission" date="2018-10" db="EMBL/GenBank/DDBJ databases">
        <title>Effector identification in a new, highly contiguous assembly of the strawberry crown rot pathogen Phytophthora cactorum.</title>
        <authorList>
            <person name="Armitage A.D."/>
            <person name="Nellist C.F."/>
            <person name="Bates H."/>
            <person name="Vickerstaff R.J."/>
            <person name="Harrison R.J."/>
        </authorList>
    </citation>
    <scope>NUCLEOTIDE SEQUENCE</scope>
    <source>
        <strain evidence="1">15-7</strain>
    </source>
</reference>
<protein>
    <submittedName>
        <fullName evidence="1">Uncharacterized protein</fullName>
    </submittedName>
</protein>
<dbReference type="AlphaFoldDB" id="A0A8T0ZFH5"/>
<organism evidence="1 2">
    <name type="scientific">Phytophthora cactorum</name>
    <dbReference type="NCBI Taxonomy" id="29920"/>
    <lineage>
        <taxon>Eukaryota</taxon>
        <taxon>Sar</taxon>
        <taxon>Stramenopiles</taxon>
        <taxon>Oomycota</taxon>
        <taxon>Peronosporomycetes</taxon>
        <taxon>Peronosporales</taxon>
        <taxon>Peronosporaceae</taxon>
        <taxon>Phytophthora</taxon>
    </lineage>
</organism>
<gene>
    <name evidence="1" type="ORF">PC113_g7535</name>
</gene>
<evidence type="ECO:0000313" key="2">
    <source>
        <dbReference type="Proteomes" id="UP000735874"/>
    </source>
</evidence>
<comment type="caution">
    <text evidence="1">The sequence shown here is derived from an EMBL/GenBank/DDBJ whole genome shotgun (WGS) entry which is preliminary data.</text>
</comment>
<proteinExistence type="predicted"/>
<name>A0A8T0ZFH5_9STRA</name>
<accession>A0A8T0ZFH5</accession>
<sequence length="249" mass="27297">MDTSGEQKVFVPSTVFYLSLAVQNTDNNFCGRGEDDALVFFTVMMALLAVDELRCARDGCRAALPPKSWTRIDLLRAFAWRSCAVSCPAFCGGTDLEGCLSKTAAVVAASRSAYRTMIADLKHLWAPTNEDAECIAHLVSGMHIPQHSTTSWRITTRSSRRTKTTRTAYSQVERGQHAPSKKIVYPVKNRQVGAWHPAAQHIANSANLNPEPRAACVFAFECIPRAEKAFTVARSGLGMLVVCLSPFQT</sequence>